<dbReference type="NCBIfam" id="TIGR00915">
    <property type="entry name" value="2A0602"/>
    <property type="match status" value="1"/>
</dbReference>
<organism evidence="10 11">
    <name type="scientific">Pseudomonas pohangensis</name>
    <dbReference type="NCBI Taxonomy" id="364197"/>
    <lineage>
        <taxon>Bacteria</taxon>
        <taxon>Pseudomonadati</taxon>
        <taxon>Pseudomonadota</taxon>
        <taxon>Gammaproteobacteria</taxon>
        <taxon>Pseudomonadales</taxon>
        <taxon>Pseudomonadaceae</taxon>
        <taxon>Pseudomonas</taxon>
    </lineage>
</organism>
<dbReference type="PRINTS" id="PR00702">
    <property type="entry name" value="ACRIFLAVINRP"/>
</dbReference>
<evidence type="ECO:0000256" key="2">
    <source>
        <dbReference type="ARBA" id="ARBA00010942"/>
    </source>
</evidence>
<dbReference type="Gene3D" id="3.30.70.1440">
    <property type="entry name" value="Multidrug efflux transporter AcrB pore domain"/>
    <property type="match status" value="1"/>
</dbReference>
<dbReference type="GO" id="GO:0042910">
    <property type="term" value="F:xenobiotic transmembrane transporter activity"/>
    <property type="evidence" value="ECO:0007669"/>
    <property type="project" value="TreeGrafter"/>
</dbReference>
<dbReference type="Gene3D" id="1.20.1640.10">
    <property type="entry name" value="Multidrug efflux transporter AcrB transmembrane domain"/>
    <property type="match status" value="2"/>
</dbReference>
<dbReference type="NCBIfam" id="NF000282">
    <property type="entry name" value="RND_permease_1"/>
    <property type="match status" value="1"/>
</dbReference>
<protein>
    <recommendedName>
        <fullName evidence="9">Efflux pump membrane transporter</fullName>
    </recommendedName>
</protein>
<dbReference type="EMBL" id="LT629785">
    <property type="protein sequence ID" value="SDU27381.1"/>
    <property type="molecule type" value="Genomic_DNA"/>
</dbReference>
<dbReference type="AlphaFoldDB" id="A0A1H2H682"/>
<dbReference type="SUPFAM" id="SSF82714">
    <property type="entry name" value="Multidrug efflux transporter AcrB TolC docking domain, DN and DC subdomains"/>
    <property type="match status" value="2"/>
</dbReference>
<dbReference type="Pfam" id="PF00873">
    <property type="entry name" value="ACR_tran"/>
    <property type="match status" value="1"/>
</dbReference>
<dbReference type="PANTHER" id="PTHR32063:SF76">
    <property type="entry name" value="EFFLUX PUMP MEMBRANE TRANSPORTER"/>
    <property type="match status" value="1"/>
</dbReference>
<dbReference type="PANTHER" id="PTHR32063">
    <property type="match status" value="1"/>
</dbReference>
<keyword evidence="7 9" id="KW-1133">Transmembrane helix</keyword>
<gene>
    <name evidence="10" type="ORF">SAMN05216296_2785</name>
</gene>
<dbReference type="SUPFAM" id="SSF82866">
    <property type="entry name" value="Multidrug efflux transporter AcrB transmembrane domain"/>
    <property type="match status" value="2"/>
</dbReference>
<dbReference type="InterPro" id="IPR001036">
    <property type="entry name" value="Acrflvin-R"/>
</dbReference>
<feature type="transmembrane region" description="Helical" evidence="9">
    <location>
        <begin position="370"/>
        <end position="390"/>
    </location>
</feature>
<dbReference type="SUPFAM" id="SSF82693">
    <property type="entry name" value="Multidrug efflux transporter AcrB pore domain, PN1, PN2, PC1 and PC2 subdomains"/>
    <property type="match status" value="3"/>
</dbReference>
<comment type="similarity">
    <text evidence="2 9">Belongs to the resistance-nodulation-cell division (RND) (TC 2.A.6) family.</text>
</comment>
<reference evidence="11" key="1">
    <citation type="submission" date="2016-10" db="EMBL/GenBank/DDBJ databases">
        <authorList>
            <person name="Varghese N."/>
            <person name="Submissions S."/>
        </authorList>
    </citation>
    <scope>NUCLEOTIDE SEQUENCE [LARGE SCALE GENOMIC DNA]</scope>
    <source>
        <strain evidence="11">DSM 17875</strain>
    </source>
</reference>
<keyword evidence="3 9" id="KW-0813">Transport</keyword>
<evidence type="ECO:0000256" key="4">
    <source>
        <dbReference type="ARBA" id="ARBA00022475"/>
    </source>
</evidence>
<evidence type="ECO:0000256" key="9">
    <source>
        <dbReference type="RuleBase" id="RU364070"/>
    </source>
</evidence>
<evidence type="ECO:0000256" key="1">
    <source>
        <dbReference type="ARBA" id="ARBA00004429"/>
    </source>
</evidence>
<feature type="transmembrane region" description="Helical" evidence="9">
    <location>
        <begin position="474"/>
        <end position="501"/>
    </location>
</feature>
<accession>A0A1H2H682</accession>
<evidence type="ECO:0000256" key="8">
    <source>
        <dbReference type="ARBA" id="ARBA00023136"/>
    </source>
</evidence>
<evidence type="ECO:0000256" key="6">
    <source>
        <dbReference type="ARBA" id="ARBA00022692"/>
    </source>
</evidence>
<proteinExistence type="inferred from homology"/>
<evidence type="ECO:0000256" key="7">
    <source>
        <dbReference type="ARBA" id="ARBA00022989"/>
    </source>
</evidence>
<dbReference type="STRING" id="364197.SAMN05216296_2785"/>
<keyword evidence="8 9" id="KW-0472">Membrane</keyword>
<evidence type="ECO:0000256" key="5">
    <source>
        <dbReference type="ARBA" id="ARBA00022519"/>
    </source>
</evidence>
<comment type="subcellular location">
    <subcellularLocation>
        <location evidence="1 9">Cell inner membrane</location>
        <topology evidence="1 9">Multi-pass membrane protein</topology>
    </subcellularLocation>
</comment>
<dbReference type="Gene3D" id="3.30.2090.10">
    <property type="entry name" value="Multidrug efflux transporter AcrB TolC docking domain, DN and DC subdomains"/>
    <property type="match status" value="2"/>
</dbReference>
<dbReference type="GO" id="GO:0015562">
    <property type="term" value="F:efflux transmembrane transporter activity"/>
    <property type="evidence" value="ECO:0007669"/>
    <property type="project" value="InterPro"/>
</dbReference>
<evidence type="ECO:0000313" key="11">
    <source>
        <dbReference type="Proteomes" id="UP000243232"/>
    </source>
</evidence>
<evidence type="ECO:0000313" key="10">
    <source>
        <dbReference type="EMBL" id="SDU27381.1"/>
    </source>
</evidence>
<feature type="transmembrane region" description="Helical" evidence="9">
    <location>
        <begin position="1006"/>
        <end position="1028"/>
    </location>
</feature>
<dbReference type="FunFam" id="1.20.1640.10:FF:000001">
    <property type="entry name" value="Efflux pump membrane transporter"/>
    <property type="match status" value="1"/>
</dbReference>
<dbReference type="Proteomes" id="UP000243232">
    <property type="component" value="Chromosome I"/>
</dbReference>
<name>A0A1H2H682_9PSED</name>
<feature type="transmembrane region" description="Helical" evidence="9">
    <location>
        <begin position="974"/>
        <end position="994"/>
    </location>
</feature>
<keyword evidence="4" id="KW-1003">Cell membrane</keyword>
<dbReference type="FunFam" id="3.30.70.1430:FF:000001">
    <property type="entry name" value="Efflux pump membrane transporter"/>
    <property type="match status" value="1"/>
</dbReference>
<feature type="transmembrane region" description="Helical" evidence="9">
    <location>
        <begin position="873"/>
        <end position="891"/>
    </location>
</feature>
<sequence length="1060" mass="114424">MFSHFFIDRPIFSVVVALIISIAGLVAMESLPVAQFPQITPVQIQVTATYPGANATLVGQNVGAPIELQVNGANNMLYMSSTSSSTGNYTLNVYFDISTDPNLAQVDVQNRVSQAMSKLPQAVQAQGVKVQQKTSSFLMILAVYSPDGRYDANYIGNYTNTQILGAVNRIPGANQASIFGVPDYAMRIWLKPDRMQQMDISVSEISEAIKAQNQQFAVGRIGAPPTEGPVVQTFPATTKSITEPEEFDNMILRADNGNAALLRVKDVGFAELGKQNYDLRTRYQGKPATLIAVYQQVGADSNAIEVSKNVRATLAELSKSFPEGMTYEVALDTTLFVQDSIKEVIHTFFEAVVLVVLVVFVFLHSLRLTIIPAIAVPISILGAMVGMLLMGFSVNMLTLFGMILAIGLVVDDAIVVVENTERNMIQFGLDARAAAKRAMDEVSGPVIAVVLVLNAVFIPVAFLGGITGALYKQFAITIALSMLFSGIVALTLSPALAVLLIKAKHGEKKGFYKWFDDNMERITNSYVGGVKRVMHHWKLAMTAFVLVVLGTVWLFKLLPTAFVPAEDQGYVFIPYFLPDSASLDRTEALGLRVAELARKHPAVENVTQVDGYSLIDSQNKTNFGLLFVSLKGYEERQEPGMQADDVLATLRKETAGFEDGLVVPLNPPSIPGLGVTAGFQIWIEQKGSGDFNELAAVVDKIIAKAKTRPELAGVNTTIRANGQQLLVDVDRSKAELLGVAVEDAYNTLQTMFGSLYVNQFPKDSRLYQVVLQAEPKYRMTPEDIGRFYVKNRDGDMVPLSALVTPKFVVGPDLSTRFNNYPAIAINGAPAPGVSSGAALEAIRQVVEEEMPSGYGYDWAGEAREQVSSGSTSAIAFVFGLIFVFLILAAQYESWSLPVGVMLAVPFAILGALIAIALRGTANDLYFQIGLLTLVGLAAKNAILIVEFAVELNRKEGMSFFDAAAEAARLRLRPILMTSFAFILGLVPLAIASGASANSRHSIGTGVIGGSLAATVVAVFFIPMFYWLLSSASEKVFGKAKPVPAEPEASTAQGTGKEEQP</sequence>
<feature type="transmembrane region" description="Helical" evidence="9">
    <location>
        <begin position="924"/>
        <end position="949"/>
    </location>
</feature>
<feature type="transmembrane region" description="Helical" evidence="9">
    <location>
        <begin position="446"/>
        <end position="468"/>
    </location>
</feature>
<feature type="transmembrane region" description="Helical" evidence="9">
    <location>
        <begin position="344"/>
        <end position="363"/>
    </location>
</feature>
<dbReference type="RefSeq" id="WP_090196512.1">
    <property type="nucleotide sequence ID" value="NZ_LT629785.1"/>
</dbReference>
<keyword evidence="6 9" id="KW-0812">Transmembrane</keyword>
<dbReference type="OrthoDB" id="9757904at2"/>
<dbReference type="InterPro" id="IPR004764">
    <property type="entry name" value="MdtF-like"/>
</dbReference>
<feature type="transmembrane region" description="Helical" evidence="9">
    <location>
        <begin position="898"/>
        <end position="918"/>
    </location>
</feature>
<dbReference type="Gene3D" id="3.30.70.1320">
    <property type="entry name" value="Multidrug efflux transporter AcrB pore domain like"/>
    <property type="match status" value="1"/>
</dbReference>
<keyword evidence="5 9" id="KW-0997">Cell inner membrane</keyword>
<dbReference type="Gene3D" id="3.30.70.1430">
    <property type="entry name" value="Multidrug efflux transporter AcrB pore domain"/>
    <property type="match status" value="2"/>
</dbReference>
<keyword evidence="11" id="KW-1185">Reference proteome</keyword>
<feature type="transmembrane region" description="Helical" evidence="9">
    <location>
        <begin position="539"/>
        <end position="558"/>
    </location>
</feature>
<dbReference type="GO" id="GO:0009636">
    <property type="term" value="P:response to toxic substance"/>
    <property type="evidence" value="ECO:0007669"/>
    <property type="project" value="UniProtKB-ARBA"/>
</dbReference>
<feature type="transmembrane region" description="Helical" evidence="9">
    <location>
        <begin position="396"/>
        <end position="417"/>
    </location>
</feature>
<dbReference type="GO" id="GO:0005886">
    <property type="term" value="C:plasma membrane"/>
    <property type="evidence" value="ECO:0007669"/>
    <property type="project" value="UniProtKB-SubCell"/>
</dbReference>
<evidence type="ECO:0000256" key="3">
    <source>
        <dbReference type="ARBA" id="ARBA00022448"/>
    </source>
</evidence>
<dbReference type="InterPro" id="IPR027463">
    <property type="entry name" value="AcrB_DN_DC_subdom"/>
</dbReference>
<feature type="transmembrane region" description="Helical" evidence="9">
    <location>
        <begin position="12"/>
        <end position="34"/>
    </location>
</feature>